<feature type="compositionally biased region" description="Gly residues" evidence="1">
    <location>
        <begin position="7"/>
        <end position="19"/>
    </location>
</feature>
<proteinExistence type="predicted"/>
<feature type="compositionally biased region" description="Basic and acidic residues" evidence="1">
    <location>
        <begin position="78"/>
        <end position="99"/>
    </location>
</feature>
<dbReference type="EMBL" id="CM029053">
    <property type="protein sequence ID" value="KAG2548083.1"/>
    <property type="molecule type" value="Genomic_DNA"/>
</dbReference>
<evidence type="ECO:0000256" key="1">
    <source>
        <dbReference type="SAM" id="MobiDB-lite"/>
    </source>
</evidence>
<name>A0A8T0NFX5_PANVG</name>
<keyword evidence="3" id="KW-1185">Reference proteome</keyword>
<comment type="caution">
    <text evidence="2">The sequence shown here is derived from an EMBL/GenBank/DDBJ whole genome shotgun (WGS) entry which is preliminary data.</text>
</comment>
<feature type="region of interest" description="Disordered" evidence="1">
    <location>
        <begin position="1"/>
        <end position="99"/>
    </location>
</feature>
<accession>A0A8T0NFX5</accession>
<sequence>MDQSALAGGGGGGGGGGGRTLVPCSSPSRGRWPRGGSGGDGQLRKREAVAAGRDGPPWEREAAAWTAGRGSSRRRRQKTDDAGARGGNRETADHGTWRS</sequence>
<reference evidence="2 3" key="1">
    <citation type="submission" date="2020-05" db="EMBL/GenBank/DDBJ databases">
        <title>WGS assembly of Panicum virgatum.</title>
        <authorList>
            <person name="Lovell J.T."/>
            <person name="Jenkins J."/>
            <person name="Shu S."/>
            <person name="Juenger T.E."/>
            <person name="Schmutz J."/>
        </authorList>
    </citation>
    <scope>NUCLEOTIDE SEQUENCE [LARGE SCALE GENOMIC DNA]</scope>
    <source>
        <strain evidence="3">cv. AP13</strain>
    </source>
</reference>
<evidence type="ECO:0000313" key="2">
    <source>
        <dbReference type="EMBL" id="KAG2548083.1"/>
    </source>
</evidence>
<protein>
    <submittedName>
        <fullName evidence="2">Uncharacterized protein</fullName>
    </submittedName>
</protein>
<organism evidence="2 3">
    <name type="scientific">Panicum virgatum</name>
    <name type="common">Blackwell switchgrass</name>
    <dbReference type="NCBI Taxonomy" id="38727"/>
    <lineage>
        <taxon>Eukaryota</taxon>
        <taxon>Viridiplantae</taxon>
        <taxon>Streptophyta</taxon>
        <taxon>Embryophyta</taxon>
        <taxon>Tracheophyta</taxon>
        <taxon>Spermatophyta</taxon>
        <taxon>Magnoliopsida</taxon>
        <taxon>Liliopsida</taxon>
        <taxon>Poales</taxon>
        <taxon>Poaceae</taxon>
        <taxon>PACMAD clade</taxon>
        <taxon>Panicoideae</taxon>
        <taxon>Panicodae</taxon>
        <taxon>Paniceae</taxon>
        <taxon>Panicinae</taxon>
        <taxon>Panicum</taxon>
        <taxon>Panicum sect. Hiantes</taxon>
    </lineage>
</organism>
<dbReference type="AlphaFoldDB" id="A0A8T0NFX5"/>
<dbReference type="Proteomes" id="UP000823388">
    <property type="component" value="Chromosome 9K"/>
</dbReference>
<evidence type="ECO:0000313" key="3">
    <source>
        <dbReference type="Proteomes" id="UP000823388"/>
    </source>
</evidence>
<gene>
    <name evidence="2" type="ORF">PVAP13_9KG136085</name>
</gene>